<dbReference type="EMBL" id="CP029289">
    <property type="protein sequence ID" value="AWR94011.1"/>
    <property type="molecule type" value="Genomic_DNA"/>
</dbReference>
<proteinExistence type="predicted"/>
<protein>
    <submittedName>
        <fullName evidence="2">ATPase</fullName>
    </submittedName>
</protein>
<dbReference type="InterPro" id="IPR011579">
    <property type="entry name" value="ATPase_dom"/>
</dbReference>
<dbReference type="RefSeq" id="WP_110269895.1">
    <property type="nucleotide sequence ID" value="NZ_CP029289.2"/>
</dbReference>
<dbReference type="Gene3D" id="1.10.8.60">
    <property type="match status" value="1"/>
</dbReference>
<name>A0A2U9IDB1_9CREN</name>
<dbReference type="Gene3D" id="3.40.50.300">
    <property type="entry name" value="P-loop containing nucleotide triphosphate hydrolases"/>
    <property type="match status" value="1"/>
</dbReference>
<dbReference type="GeneID" id="36831425"/>
<evidence type="ECO:0000313" key="3">
    <source>
        <dbReference type="Proteomes" id="UP000248044"/>
    </source>
</evidence>
<sequence>MPICKIFDPYPKSDRKDFFDDEEVIEEVEKLIEGKIWPLILGPKRTGKTSILKIVSKEINGIYLDASGVNTLKELGNLLINSISQLKLEIDLKIIRLQIEKKPVNGLQNLLNKLDNTVILIDEVQNIITPWFITLLSNSYNNSQVRFAFTGSMIGLSKTLTGEGKGKLGSSFKGRPIIEIEVNPFTEEKGKEFLQYGSELCGFQIKSSEIEDAVRTYRGIQGWLTYYGNFRSLGYSHEKAKEFVLNIAKNIIRDELKQLSVTQRYIINALSLIDEIEWKDLKRLTESLNKIELKDSIFNNALKHLVDSRLVKKNNNKYGLIDPIYKILNKKS</sequence>
<keyword evidence="3" id="KW-1185">Reference proteome</keyword>
<dbReference type="Proteomes" id="UP000248044">
    <property type="component" value="Chromosome"/>
</dbReference>
<evidence type="ECO:0000313" key="2">
    <source>
        <dbReference type="EMBL" id="AWR94011.1"/>
    </source>
</evidence>
<dbReference type="GO" id="GO:0005524">
    <property type="term" value="F:ATP binding"/>
    <property type="evidence" value="ECO:0007669"/>
    <property type="project" value="InterPro"/>
</dbReference>
<dbReference type="KEGG" id="abri:DFR85_04675"/>
<accession>A0A2U9IDB1</accession>
<dbReference type="InterPro" id="IPR036388">
    <property type="entry name" value="WH-like_DNA-bd_sf"/>
</dbReference>
<reference evidence="2 3" key="1">
    <citation type="submission" date="2018-05" db="EMBL/GenBank/DDBJ databases">
        <title>Complete Genome Sequences of Extremely Thermoacidophilic, Metal-Mobilizing Type-Strain Members of the Archaeal Family Sulfolobaceae: Acidianus brierleyi DSM-1651T, Acidianus sulfidivorans DSM-18786T, Metallosphaera hakonensis DSM-7519T, and Metallosphaera prunae DSM-10039T.</title>
        <authorList>
            <person name="Counts J.A."/>
            <person name="Kelly R.M."/>
        </authorList>
    </citation>
    <scope>NUCLEOTIDE SEQUENCE [LARGE SCALE GENOMIC DNA]</scope>
    <source>
        <strain evidence="2 3">DSM 1651</strain>
    </source>
</reference>
<gene>
    <name evidence="2" type="ORF">DFR85_04675</name>
</gene>
<dbReference type="Gene3D" id="1.10.10.10">
    <property type="entry name" value="Winged helix-like DNA-binding domain superfamily/Winged helix DNA-binding domain"/>
    <property type="match status" value="1"/>
</dbReference>
<dbReference type="InterPro" id="IPR036390">
    <property type="entry name" value="WH_DNA-bd_sf"/>
</dbReference>
<dbReference type="OrthoDB" id="44007at2157"/>
<dbReference type="Pfam" id="PF01637">
    <property type="entry name" value="ATPase_2"/>
    <property type="match status" value="1"/>
</dbReference>
<feature type="domain" description="ATPase" evidence="1">
    <location>
        <begin position="18"/>
        <end position="219"/>
    </location>
</feature>
<dbReference type="PANTHER" id="PTHR34301">
    <property type="entry name" value="DNA-BINDING PROTEIN-RELATED"/>
    <property type="match status" value="1"/>
</dbReference>
<dbReference type="InterPro" id="IPR027417">
    <property type="entry name" value="P-loop_NTPase"/>
</dbReference>
<organism evidence="2 3">
    <name type="scientific">Acidianus brierleyi</name>
    <dbReference type="NCBI Taxonomy" id="41673"/>
    <lineage>
        <taxon>Archaea</taxon>
        <taxon>Thermoproteota</taxon>
        <taxon>Thermoprotei</taxon>
        <taxon>Sulfolobales</taxon>
        <taxon>Sulfolobaceae</taxon>
        <taxon>Acidianus</taxon>
    </lineage>
</organism>
<dbReference type="PANTHER" id="PTHR34301:SF8">
    <property type="entry name" value="ATPASE DOMAIN-CONTAINING PROTEIN"/>
    <property type="match status" value="1"/>
</dbReference>
<evidence type="ECO:0000259" key="1">
    <source>
        <dbReference type="Pfam" id="PF01637"/>
    </source>
</evidence>
<dbReference type="AlphaFoldDB" id="A0A2U9IDB1"/>
<dbReference type="SUPFAM" id="SSF46785">
    <property type="entry name" value="Winged helix' DNA-binding domain"/>
    <property type="match status" value="1"/>
</dbReference>
<dbReference type="SUPFAM" id="SSF52540">
    <property type="entry name" value="P-loop containing nucleoside triphosphate hydrolases"/>
    <property type="match status" value="1"/>
</dbReference>